<keyword evidence="2 4" id="KW-0560">Oxidoreductase</keyword>
<dbReference type="Proteomes" id="UP001569414">
    <property type="component" value="Unassembled WGS sequence"/>
</dbReference>
<reference evidence="4 5" key="1">
    <citation type="submission" date="2024-08" db="EMBL/GenBank/DDBJ databases">
        <authorList>
            <person name="Ishaq N."/>
        </authorList>
    </citation>
    <scope>NUCLEOTIDE SEQUENCE [LARGE SCALE GENOMIC DNA]</scope>
    <source>
        <strain evidence="4 5">JCM 30400</strain>
    </source>
</reference>
<name>A0ABV4NK45_9GAMM</name>
<evidence type="ECO:0000256" key="2">
    <source>
        <dbReference type="ARBA" id="ARBA00023002"/>
    </source>
</evidence>
<dbReference type="CDD" id="cd05374">
    <property type="entry name" value="17beta-HSD-like_SDR_c"/>
    <property type="match status" value="1"/>
</dbReference>
<dbReference type="PANTHER" id="PTHR43391:SF86">
    <property type="entry name" value="SHORT-CHAIN DEHYDROGENASE_REDUCTASE FAMILY PROTEIN"/>
    <property type="match status" value="1"/>
</dbReference>
<dbReference type="Gene3D" id="3.40.50.720">
    <property type="entry name" value="NAD(P)-binding Rossmann-like Domain"/>
    <property type="match status" value="1"/>
</dbReference>
<accession>A0ABV4NK45</accession>
<dbReference type="PRINTS" id="PR00081">
    <property type="entry name" value="GDHRDH"/>
</dbReference>
<dbReference type="InterPro" id="IPR002347">
    <property type="entry name" value="SDR_fam"/>
</dbReference>
<evidence type="ECO:0000256" key="3">
    <source>
        <dbReference type="RuleBase" id="RU000363"/>
    </source>
</evidence>
<dbReference type="SUPFAM" id="SSF51735">
    <property type="entry name" value="NAD(P)-binding Rossmann-fold domains"/>
    <property type="match status" value="1"/>
</dbReference>
<dbReference type="GO" id="GO:0016491">
    <property type="term" value="F:oxidoreductase activity"/>
    <property type="evidence" value="ECO:0007669"/>
    <property type="project" value="UniProtKB-KW"/>
</dbReference>
<proteinExistence type="inferred from homology"/>
<gene>
    <name evidence="4" type="ORF">ACCI51_01525</name>
</gene>
<protein>
    <submittedName>
        <fullName evidence="4">SDR family oxidoreductase</fullName>
        <ecNumber evidence="4">1.1.-.-</ecNumber>
    </submittedName>
</protein>
<organism evidence="4 5">
    <name type="scientific">Microbulbifer echini</name>
    <dbReference type="NCBI Taxonomy" id="1529067"/>
    <lineage>
        <taxon>Bacteria</taxon>
        <taxon>Pseudomonadati</taxon>
        <taxon>Pseudomonadota</taxon>
        <taxon>Gammaproteobacteria</taxon>
        <taxon>Cellvibrionales</taxon>
        <taxon>Microbulbiferaceae</taxon>
        <taxon>Microbulbifer</taxon>
    </lineage>
</organism>
<keyword evidence="5" id="KW-1185">Reference proteome</keyword>
<comment type="similarity">
    <text evidence="1 3">Belongs to the short-chain dehydrogenases/reductases (SDR) family.</text>
</comment>
<dbReference type="RefSeq" id="WP_371842346.1">
    <property type="nucleotide sequence ID" value="NZ_JBGMEL010000001.1"/>
</dbReference>
<dbReference type="PRINTS" id="PR00080">
    <property type="entry name" value="SDRFAMILY"/>
</dbReference>
<comment type="caution">
    <text evidence="4">The sequence shown here is derived from an EMBL/GenBank/DDBJ whole genome shotgun (WGS) entry which is preliminary data.</text>
</comment>
<dbReference type="EC" id="1.1.-.-" evidence="4"/>
<evidence type="ECO:0000313" key="5">
    <source>
        <dbReference type="Proteomes" id="UP001569414"/>
    </source>
</evidence>
<dbReference type="Pfam" id="PF00106">
    <property type="entry name" value="adh_short"/>
    <property type="match status" value="1"/>
</dbReference>
<evidence type="ECO:0000256" key="1">
    <source>
        <dbReference type="ARBA" id="ARBA00006484"/>
    </source>
</evidence>
<evidence type="ECO:0000313" key="4">
    <source>
        <dbReference type="EMBL" id="MFA0789206.1"/>
    </source>
</evidence>
<dbReference type="InterPro" id="IPR020904">
    <property type="entry name" value="Sc_DH/Rdtase_CS"/>
</dbReference>
<dbReference type="PROSITE" id="PS00061">
    <property type="entry name" value="ADH_SHORT"/>
    <property type="match status" value="1"/>
</dbReference>
<sequence length="289" mass="31666">MSKVVLITGTSTGLGLSLAIKMAELGYCVYATMRDLAKATPLQEAAERGAGLKVLPLDVQNMDTIQRCVDTIIREQGHIDILINNAGAGFVKSTEMASEAEIHWVMDVNYLGVVRCTKAVLPYMRKARSGRVVNISSVGGLVGQPFNELYCAAKFAVEGYTEAMASYIQPSFNILFTAVEPGGIYSEFANSILSQLQAEGGVPEGDYRDVFEQYLQSIQGRTAEQTARLYQSTEQVAQVVLQVIESDQPPVRVRTSTWANEFCAYKTEADPSGKAQQKMVIDTMLRRNP</sequence>
<dbReference type="EMBL" id="JBGMEL010000001">
    <property type="protein sequence ID" value="MFA0789206.1"/>
    <property type="molecule type" value="Genomic_DNA"/>
</dbReference>
<dbReference type="PANTHER" id="PTHR43391">
    <property type="entry name" value="RETINOL DEHYDROGENASE-RELATED"/>
    <property type="match status" value="1"/>
</dbReference>
<dbReference type="InterPro" id="IPR036291">
    <property type="entry name" value="NAD(P)-bd_dom_sf"/>
</dbReference>